<sequence>MSTPPLAAVGTPSQSVGQITLFPQRTAAARVRALGGYRPGMLHQDGFVSLIFTQASPGSDAER</sequence>
<dbReference type="EMBL" id="SLWS01000023">
    <property type="protein sequence ID" value="TCO44721.1"/>
    <property type="molecule type" value="Genomic_DNA"/>
</dbReference>
<organism evidence="1 2">
    <name type="scientific">Actinocrispum wychmicini</name>
    <dbReference type="NCBI Taxonomy" id="1213861"/>
    <lineage>
        <taxon>Bacteria</taxon>
        <taxon>Bacillati</taxon>
        <taxon>Actinomycetota</taxon>
        <taxon>Actinomycetes</taxon>
        <taxon>Pseudonocardiales</taxon>
        <taxon>Pseudonocardiaceae</taxon>
        <taxon>Actinocrispum</taxon>
    </lineage>
</organism>
<protein>
    <submittedName>
        <fullName evidence="1">Uncharacterized protein</fullName>
    </submittedName>
</protein>
<gene>
    <name evidence="1" type="ORF">EV192_12342</name>
</gene>
<evidence type="ECO:0000313" key="1">
    <source>
        <dbReference type="EMBL" id="TCO44721.1"/>
    </source>
</evidence>
<dbReference type="Proteomes" id="UP000295680">
    <property type="component" value="Unassembled WGS sequence"/>
</dbReference>
<keyword evidence="2" id="KW-1185">Reference proteome</keyword>
<dbReference type="AlphaFoldDB" id="A0A4R2IIB2"/>
<proteinExistence type="predicted"/>
<dbReference type="RefSeq" id="WP_132126358.1">
    <property type="nucleotide sequence ID" value="NZ_SLWS01000023.1"/>
</dbReference>
<reference evidence="1 2" key="1">
    <citation type="submission" date="2019-03" db="EMBL/GenBank/DDBJ databases">
        <title>Genomic Encyclopedia of Type Strains, Phase IV (KMG-IV): sequencing the most valuable type-strain genomes for metagenomic binning, comparative biology and taxonomic classification.</title>
        <authorList>
            <person name="Goeker M."/>
        </authorList>
    </citation>
    <scope>NUCLEOTIDE SEQUENCE [LARGE SCALE GENOMIC DNA]</scope>
    <source>
        <strain evidence="1 2">DSM 45934</strain>
    </source>
</reference>
<accession>A0A4R2IIB2</accession>
<name>A0A4R2IIB2_9PSEU</name>
<evidence type="ECO:0000313" key="2">
    <source>
        <dbReference type="Proteomes" id="UP000295680"/>
    </source>
</evidence>
<comment type="caution">
    <text evidence="1">The sequence shown here is derived from an EMBL/GenBank/DDBJ whole genome shotgun (WGS) entry which is preliminary data.</text>
</comment>